<dbReference type="Gene3D" id="3.40.50.720">
    <property type="entry name" value="NAD(P)-binding Rossmann-like Domain"/>
    <property type="match status" value="1"/>
</dbReference>
<evidence type="ECO:0000256" key="2">
    <source>
        <dbReference type="ARBA" id="ARBA00023002"/>
    </source>
</evidence>
<comment type="similarity">
    <text evidence="1">Belongs to the short-chain dehydrogenases/reductases (SDR) family.</text>
</comment>
<name>A0A250XRX5_9CHLO</name>
<dbReference type="GO" id="GO:0016491">
    <property type="term" value="F:oxidoreductase activity"/>
    <property type="evidence" value="ECO:0007669"/>
    <property type="project" value="UniProtKB-KW"/>
</dbReference>
<evidence type="ECO:0008006" key="5">
    <source>
        <dbReference type="Google" id="ProtNLM"/>
    </source>
</evidence>
<keyword evidence="4" id="KW-1185">Reference proteome</keyword>
<dbReference type="PANTHER" id="PTHR24320">
    <property type="entry name" value="RETINOL DEHYDROGENASE"/>
    <property type="match status" value="1"/>
</dbReference>
<evidence type="ECO:0000313" key="4">
    <source>
        <dbReference type="Proteomes" id="UP000232323"/>
    </source>
</evidence>
<proteinExistence type="inferred from homology"/>
<evidence type="ECO:0000313" key="3">
    <source>
        <dbReference type="EMBL" id="GAX85805.1"/>
    </source>
</evidence>
<dbReference type="PANTHER" id="PTHR24320:SF152">
    <property type="entry name" value="SHORT-CHAIN DEHYDROGENASE_REDUCTASE FAMILY PROTEIN"/>
    <property type="match status" value="1"/>
</dbReference>
<gene>
    <name evidence="3" type="ORF">CEUSTIGMA_g13220.t1</name>
</gene>
<evidence type="ECO:0000256" key="1">
    <source>
        <dbReference type="ARBA" id="ARBA00006484"/>
    </source>
</evidence>
<sequence length="360" mass="38958">MTQGHRIVLTFRDEFKARDAVDSLLQELTTSGHSQAEALKRVSWVKMDLLSFASVKAASAELRRNYEDIDTVLLNAGIQPSTSSFQFSEDGWETTYQANHLSHFLLTHLLIPSLLSSKACGGARIVVVSSELHTELGLGSIEPPPNYFHSLTAGRAPDTTISYYSKDQAPPEETTVALSPIQIYSLTKLYNLWFTFKLSAMCREAGLPITVDAVTPGFVPTSNLAKAGLSMDERQKWDMTMASHPYATPLSVGAQRVADVVAGPGAFLPRQALCSQSGLSDSVEMASEEEAGKPHNYGANSILGGADDKEDVVFGTGRYFSNGKPLSSSAASRDLRKQDALWDLSMEATGLSGVSYLPLL</sequence>
<dbReference type="OrthoDB" id="542013at2759"/>
<dbReference type="EMBL" id="BEGY01000193">
    <property type="protein sequence ID" value="GAX85805.1"/>
    <property type="molecule type" value="Genomic_DNA"/>
</dbReference>
<dbReference type="Pfam" id="PF00106">
    <property type="entry name" value="adh_short"/>
    <property type="match status" value="1"/>
</dbReference>
<dbReference type="SUPFAM" id="SSF51735">
    <property type="entry name" value="NAD(P)-binding Rossmann-fold domains"/>
    <property type="match status" value="1"/>
</dbReference>
<accession>A0A250XRX5</accession>
<dbReference type="STRING" id="1157962.A0A250XRX5"/>
<protein>
    <recommendedName>
        <fullName evidence="5">Protochlorophyllide reductase</fullName>
    </recommendedName>
</protein>
<organism evidence="3 4">
    <name type="scientific">Chlamydomonas eustigma</name>
    <dbReference type="NCBI Taxonomy" id="1157962"/>
    <lineage>
        <taxon>Eukaryota</taxon>
        <taxon>Viridiplantae</taxon>
        <taxon>Chlorophyta</taxon>
        <taxon>core chlorophytes</taxon>
        <taxon>Chlorophyceae</taxon>
        <taxon>CS clade</taxon>
        <taxon>Chlamydomonadales</taxon>
        <taxon>Chlamydomonadaceae</taxon>
        <taxon>Chlamydomonas</taxon>
    </lineage>
</organism>
<dbReference type="InterPro" id="IPR002347">
    <property type="entry name" value="SDR_fam"/>
</dbReference>
<comment type="caution">
    <text evidence="3">The sequence shown here is derived from an EMBL/GenBank/DDBJ whole genome shotgun (WGS) entry which is preliminary data.</text>
</comment>
<dbReference type="Proteomes" id="UP000232323">
    <property type="component" value="Unassembled WGS sequence"/>
</dbReference>
<dbReference type="InterPro" id="IPR036291">
    <property type="entry name" value="NAD(P)-bd_dom_sf"/>
</dbReference>
<keyword evidence="2" id="KW-0560">Oxidoreductase</keyword>
<dbReference type="AlphaFoldDB" id="A0A250XRX5"/>
<reference evidence="3 4" key="1">
    <citation type="submission" date="2017-08" db="EMBL/GenBank/DDBJ databases">
        <title>Acidophilic green algal genome provides insights into adaptation to an acidic environment.</title>
        <authorList>
            <person name="Hirooka S."/>
            <person name="Hirose Y."/>
            <person name="Kanesaki Y."/>
            <person name="Higuchi S."/>
            <person name="Fujiwara T."/>
            <person name="Onuma R."/>
            <person name="Era A."/>
            <person name="Ohbayashi R."/>
            <person name="Uzuka A."/>
            <person name="Nozaki H."/>
            <person name="Yoshikawa H."/>
            <person name="Miyagishima S.Y."/>
        </authorList>
    </citation>
    <scope>NUCLEOTIDE SEQUENCE [LARGE SCALE GENOMIC DNA]</scope>
    <source>
        <strain evidence="3 4">NIES-2499</strain>
    </source>
</reference>